<dbReference type="Proteomes" id="UP001597297">
    <property type="component" value="Unassembled WGS sequence"/>
</dbReference>
<evidence type="ECO:0000313" key="1">
    <source>
        <dbReference type="EMBL" id="MFD2275156.1"/>
    </source>
</evidence>
<name>A0ABW5DYK9_9BACT</name>
<gene>
    <name evidence="1" type="ORF">ACFSQZ_01635</name>
</gene>
<evidence type="ECO:0000313" key="2">
    <source>
        <dbReference type="Proteomes" id="UP001597297"/>
    </source>
</evidence>
<dbReference type="EMBL" id="JBHUJC010000003">
    <property type="protein sequence ID" value="MFD2275156.1"/>
    <property type="molecule type" value="Genomic_DNA"/>
</dbReference>
<dbReference type="RefSeq" id="WP_377094900.1">
    <property type="nucleotide sequence ID" value="NZ_JBHSJM010000001.1"/>
</dbReference>
<protein>
    <submittedName>
        <fullName evidence="1">Uncharacterized protein</fullName>
    </submittedName>
</protein>
<comment type="caution">
    <text evidence="1">The sequence shown here is derived from an EMBL/GenBank/DDBJ whole genome shotgun (WGS) entry which is preliminary data.</text>
</comment>
<sequence>METLGRELDPLEGLETLGRVLGCTDGLEILGRLLGCTDGLETLGRELGLELVIGARLTGAERCIDRPALALWPPPPPPPARDTPRASMIGIATKLKVDPIHKL</sequence>
<accession>A0ABW5DYK9</accession>
<proteinExistence type="predicted"/>
<reference evidence="2" key="1">
    <citation type="journal article" date="2019" name="Int. J. Syst. Evol. Microbiol.">
        <title>The Global Catalogue of Microorganisms (GCM) 10K type strain sequencing project: providing services to taxonomists for standard genome sequencing and annotation.</title>
        <authorList>
            <consortium name="The Broad Institute Genomics Platform"/>
            <consortium name="The Broad Institute Genome Sequencing Center for Infectious Disease"/>
            <person name="Wu L."/>
            <person name="Ma J."/>
        </authorList>
    </citation>
    <scope>NUCLEOTIDE SEQUENCE [LARGE SCALE GENOMIC DNA]</scope>
    <source>
        <strain evidence="2">JCM 16545</strain>
    </source>
</reference>
<organism evidence="1 2">
    <name type="scientific">Rubritalea spongiae</name>
    <dbReference type="NCBI Taxonomy" id="430797"/>
    <lineage>
        <taxon>Bacteria</taxon>
        <taxon>Pseudomonadati</taxon>
        <taxon>Verrucomicrobiota</taxon>
        <taxon>Verrucomicrobiia</taxon>
        <taxon>Verrucomicrobiales</taxon>
        <taxon>Rubritaleaceae</taxon>
        <taxon>Rubritalea</taxon>
    </lineage>
</organism>
<keyword evidence="2" id="KW-1185">Reference proteome</keyword>